<dbReference type="CDD" id="cd00305">
    <property type="entry name" value="Cu-Zn_Superoxide_Dismutase"/>
    <property type="match status" value="1"/>
</dbReference>
<dbReference type="Pfam" id="PF00080">
    <property type="entry name" value="Sod_Cu"/>
    <property type="match status" value="1"/>
</dbReference>
<proteinExistence type="evidence at transcript level"/>
<evidence type="ECO:0000259" key="8">
    <source>
        <dbReference type="Pfam" id="PF00080"/>
    </source>
</evidence>
<gene>
    <name evidence="9" type="primary">CuZnSOD-1</name>
</gene>
<keyword evidence="4" id="KW-0049">Antioxidant</keyword>
<dbReference type="SUPFAM" id="SSF49329">
    <property type="entry name" value="Cu,Zn superoxide dismutase-like"/>
    <property type="match status" value="1"/>
</dbReference>
<feature type="domain" description="Superoxide dismutase copper/zinc binding" evidence="8">
    <location>
        <begin position="16"/>
        <end position="150"/>
    </location>
</feature>
<protein>
    <recommendedName>
        <fullName evidence="7">Superoxide dismutase [Cu-Zn]</fullName>
        <ecNumber evidence="7">1.15.1.1</ecNumber>
    </recommendedName>
</protein>
<comment type="similarity">
    <text evidence="1 7">Belongs to the Cu-Zn superoxide dismutase family.</text>
</comment>
<keyword evidence="5 7" id="KW-0560">Oxidoreductase</keyword>
<keyword evidence="6 7" id="KW-0186">Copper</keyword>
<dbReference type="GO" id="GO:0005507">
    <property type="term" value="F:copper ion binding"/>
    <property type="evidence" value="ECO:0007669"/>
    <property type="project" value="InterPro"/>
</dbReference>
<keyword evidence="2 7" id="KW-0479">Metal-binding</keyword>
<name>A0A6B9ITU9_DUGJA</name>
<evidence type="ECO:0000313" key="9">
    <source>
        <dbReference type="EMBL" id="QGZ10483.1"/>
    </source>
</evidence>
<organism evidence="9">
    <name type="scientific">Dugesia japonica</name>
    <name type="common">Planarian</name>
    <dbReference type="NCBI Taxonomy" id="6161"/>
    <lineage>
        <taxon>Eukaryota</taxon>
        <taxon>Metazoa</taxon>
        <taxon>Spiralia</taxon>
        <taxon>Lophotrochozoa</taxon>
        <taxon>Platyhelminthes</taxon>
        <taxon>Rhabditophora</taxon>
        <taxon>Seriata</taxon>
        <taxon>Tricladida</taxon>
        <taxon>Continenticola</taxon>
        <taxon>Geoplanoidea</taxon>
        <taxon>Dugesiidae</taxon>
        <taxon>Dugesia</taxon>
    </lineage>
</organism>
<comment type="cofactor">
    <cofactor evidence="7">
        <name>Zn(2+)</name>
        <dbReference type="ChEBI" id="CHEBI:29105"/>
    </cofactor>
    <text evidence="7">Binds 1 zinc ion per subunit.</text>
</comment>
<dbReference type="PANTHER" id="PTHR10003">
    <property type="entry name" value="SUPEROXIDE DISMUTASE CU-ZN -RELATED"/>
    <property type="match status" value="1"/>
</dbReference>
<evidence type="ECO:0000256" key="3">
    <source>
        <dbReference type="ARBA" id="ARBA00022833"/>
    </source>
</evidence>
<evidence type="ECO:0000256" key="1">
    <source>
        <dbReference type="ARBA" id="ARBA00010457"/>
    </source>
</evidence>
<evidence type="ECO:0000256" key="6">
    <source>
        <dbReference type="ARBA" id="ARBA00023008"/>
    </source>
</evidence>
<sequence length="154" mass="16032">MTVHAVCVLKNEQNLNGTIKFNQNDAGGPVELEVEISGLTPGNHGFHIHEFGDNTNGCISAGAHYNPHGKTHGAPCDEERHVGDLGNVTADSNGKVSIKLTDTVISLVGPYSIIGRSLVIHENEDDLGKGGHETSKTTGNAGGRLACGVVGITK</sequence>
<evidence type="ECO:0000256" key="7">
    <source>
        <dbReference type="RuleBase" id="RU000393"/>
    </source>
</evidence>
<dbReference type="GO" id="GO:0004784">
    <property type="term" value="F:superoxide dismutase activity"/>
    <property type="evidence" value="ECO:0007669"/>
    <property type="project" value="UniProtKB-EC"/>
</dbReference>
<dbReference type="PROSITE" id="PS00087">
    <property type="entry name" value="SOD_CU_ZN_1"/>
    <property type="match status" value="1"/>
</dbReference>
<dbReference type="PRINTS" id="PR00068">
    <property type="entry name" value="CUZNDISMTASE"/>
</dbReference>
<reference evidence="9" key="1">
    <citation type="submission" date="2019-05" db="EMBL/GenBank/DDBJ databases">
        <authorList>
            <person name="Chen G."/>
            <person name="Dong Z."/>
            <person name="Yang Y."/>
        </authorList>
    </citation>
    <scope>NUCLEOTIDE SEQUENCE</scope>
</reference>
<dbReference type="EC" id="1.15.1.1" evidence="7"/>
<evidence type="ECO:0000256" key="4">
    <source>
        <dbReference type="ARBA" id="ARBA00022862"/>
    </source>
</evidence>
<dbReference type="InterPro" id="IPR001424">
    <property type="entry name" value="SOD_Cu_Zn_dom"/>
</dbReference>
<dbReference type="AlphaFoldDB" id="A0A6B9ITU9"/>
<evidence type="ECO:0000256" key="5">
    <source>
        <dbReference type="ARBA" id="ARBA00023002"/>
    </source>
</evidence>
<comment type="cofactor">
    <cofactor evidence="7">
        <name>Cu cation</name>
        <dbReference type="ChEBI" id="CHEBI:23378"/>
    </cofactor>
    <text evidence="7">Binds 1 copper ion per subunit.</text>
</comment>
<dbReference type="Gene3D" id="2.60.40.200">
    <property type="entry name" value="Superoxide dismutase, copper/zinc binding domain"/>
    <property type="match status" value="1"/>
</dbReference>
<dbReference type="InterPro" id="IPR024134">
    <property type="entry name" value="SOD_Cu/Zn_/chaperone"/>
</dbReference>
<comment type="catalytic activity">
    <reaction evidence="7">
        <text>2 superoxide + 2 H(+) = H2O2 + O2</text>
        <dbReference type="Rhea" id="RHEA:20696"/>
        <dbReference type="ChEBI" id="CHEBI:15378"/>
        <dbReference type="ChEBI" id="CHEBI:15379"/>
        <dbReference type="ChEBI" id="CHEBI:16240"/>
        <dbReference type="ChEBI" id="CHEBI:18421"/>
        <dbReference type="EC" id="1.15.1.1"/>
    </reaction>
</comment>
<dbReference type="FunFam" id="2.60.40.200:FF:000001">
    <property type="entry name" value="Superoxide dismutase [Cu-Zn]"/>
    <property type="match status" value="1"/>
</dbReference>
<keyword evidence="3 7" id="KW-0862">Zinc</keyword>
<dbReference type="InterPro" id="IPR036423">
    <property type="entry name" value="SOD-like_Cu/Zn_dom_sf"/>
</dbReference>
<accession>A0A6B9ITU9</accession>
<dbReference type="InterPro" id="IPR018152">
    <property type="entry name" value="SOD_Cu/Zn_BS"/>
</dbReference>
<dbReference type="EMBL" id="MK945595">
    <property type="protein sequence ID" value="QGZ10483.1"/>
    <property type="molecule type" value="mRNA"/>
</dbReference>
<comment type="function">
    <text evidence="7">Destroys radicals which are normally produced within the cells and which are toxic to biological systems.</text>
</comment>
<dbReference type="PROSITE" id="PS00332">
    <property type="entry name" value="SOD_CU_ZN_2"/>
    <property type="match status" value="1"/>
</dbReference>
<evidence type="ECO:0000256" key="2">
    <source>
        <dbReference type="ARBA" id="ARBA00022723"/>
    </source>
</evidence>